<dbReference type="EMBL" id="JBHTHX010000212">
    <property type="protein sequence ID" value="MFD0884706.1"/>
    <property type="molecule type" value="Genomic_DNA"/>
</dbReference>
<keyword evidence="3" id="KW-1185">Reference proteome</keyword>
<dbReference type="SUPFAM" id="SSF46955">
    <property type="entry name" value="Putative DNA-binding domain"/>
    <property type="match status" value="1"/>
</dbReference>
<dbReference type="Pfam" id="PF12728">
    <property type="entry name" value="HTH_17"/>
    <property type="match status" value="1"/>
</dbReference>
<dbReference type="InterPro" id="IPR009061">
    <property type="entry name" value="DNA-bd_dom_put_sf"/>
</dbReference>
<sequence>MDEPMLTVAEAAARIRVSQWTIRRAINSGELRATKTSTKGRWRIYGSSFEAYMAPAETTADV</sequence>
<gene>
    <name evidence="2" type="ORF">ACFQ08_09105</name>
</gene>
<comment type="caution">
    <text evidence="2">The sequence shown here is derived from an EMBL/GenBank/DDBJ whole genome shotgun (WGS) entry which is preliminary data.</text>
</comment>
<proteinExistence type="predicted"/>
<reference evidence="3" key="1">
    <citation type="journal article" date="2019" name="Int. J. Syst. Evol. Microbiol.">
        <title>The Global Catalogue of Microorganisms (GCM) 10K type strain sequencing project: providing services to taxonomists for standard genome sequencing and annotation.</title>
        <authorList>
            <consortium name="The Broad Institute Genomics Platform"/>
            <consortium name="The Broad Institute Genome Sequencing Center for Infectious Disease"/>
            <person name="Wu L."/>
            <person name="Ma J."/>
        </authorList>
    </citation>
    <scope>NUCLEOTIDE SEQUENCE [LARGE SCALE GENOMIC DNA]</scope>
    <source>
        <strain evidence="3">CCUG 62974</strain>
    </source>
</reference>
<evidence type="ECO:0000313" key="3">
    <source>
        <dbReference type="Proteomes" id="UP001597024"/>
    </source>
</evidence>
<name>A0ABW3DPK9_9ACTN</name>
<dbReference type="NCBIfam" id="TIGR01764">
    <property type="entry name" value="excise"/>
    <property type="match status" value="1"/>
</dbReference>
<accession>A0ABW3DPK9</accession>
<dbReference type="Proteomes" id="UP001597024">
    <property type="component" value="Unassembled WGS sequence"/>
</dbReference>
<feature type="domain" description="Helix-turn-helix" evidence="1">
    <location>
        <begin position="5"/>
        <end position="54"/>
    </location>
</feature>
<dbReference type="InterPro" id="IPR010093">
    <property type="entry name" value="SinI_DNA-bd"/>
</dbReference>
<dbReference type="InterPro" id="IPR041657">
    <property type="entry name" value="HTH_17"/>
</dbReference>
<organism evidence="2 3">
    <name type="scientific">Streptosporangium algeriense</name>
    <dbReference type="NCBI Taxonomy" id="1682748"/>
    <lineage>
        <taxon>Bacteria</taxon>
        <taxon>Bacillati</taxon>
        <taxon>Actinomycetota</taxon>
        <taxon>Actinomycetes</taxon>
        <taxon>Streptosporangiales</taxon>
        <taxon>Streptosporangiaceae</taxon>
        <taxon>Streptosporangium</taxon>
    </lineage>
</organism>
<evidence type="ECO:0000313" key="2">
    <source>
        <dbReference type="EMBL" id="MFD0884706.1"/>
    </source>
</evidence>
<evidence type="ECO:0000259" key="1">
    <source>
        <dbReference type="Pfam" id="PF12728"/>
    </source>
</evidence>
<protein>
    <submittedName>
        <fullName evidence="2">Helix-turn-helix domain-containing protein</fullName>
    </submittedName>
</protein>